<feature type="domain" description="RCK N-terminal" evidence="1">
    <location>
        <begin position="13"/>
        <end position="129"/>
    </location>
</feature>
<dbReference type="Pfam" id="PF02080">
    <property type="entry name" value="TrkA_C"/>
    <property type="match status" value="1"/>
</dbReference>
<dbReference type="SUPFAM" id="SSF116726">
    <property type="entry name" value="TrkA C-terminal domain-like"/>
    <property type="match status" value="1"/>
</dbReference>
<evidence type="ECO:0000259" key="2">
    <source>
        <dbReference type="PROSITE" id="PS51202"/>
    </source>
</evidence>
<dbReference type="InterPro" id="IPR036291">
    <property type="entry name" value="NAD(P)-bd_dom_sf"/>
</dbReference>
<evidence type="ECO:0000313" key="3">
    <source>
        <dbReference type="EMBL" id="NYI75608.1"/>
    </source>
</evidence>
<protein>
    <submittedName>
        <fullName evidence="3">Trk system potassium uptake protein TrkA</fullName>
    </submittedName>
</protein>
<dbReference type="InterPro" id="IPR036721">
    <property type="entry name" value="RCK_C_sf"/>
</dbReference>
<dbReference type="AlphaFoldDB" id="A0A7Z0DHM2"/>
<feature type="domain" description="RCK C-terminal" evidence="2">
    <location>
        <begin position="145"/>
        <end position="226"/>
    </location>
</feature>
<dbReference type="RefSeq" id="WP_246321380.1">
    <property type="nucleotide sequence ID" value="NZ_JACBZR010000001.1"/>
</dbReference>
<reference evidence="3 4" key="1">
    <citation type="submission" date="2020-07" db="EMBL/GenBank/DDBJ databases">
        <title>Sequencing the genomes of 1000 actinobacteria strains.</title>
        <authorList>
            <person name="Klenk H.-P."/>
        </authorList>
    </citation>
    <scope>NUCLEOTIDE SEQUENCE [LARGE SCALE GENOMIC DNA]</scope>
    <source>
        <strain evidence="3 4">DSM 26487</strain>
    </source>
</reference>
<evidence type="ECO:0000313" key="4">
    <source>
        <dbReference type="Proteomes" id="UP000564496"/>
    </source>
</evidence>
<dbReference type="GO" id="GO:0008324">
    <property type="term" value="F:monoatomic cation transmembrane transporter activity"/>
    <property type="evidence" value="ECO:0007669"/>
    <property type="project" value="InterPro"/>
</dbReference>
<dbReference type="InterPro" id="IPR006037">
    <property type="entry name" value="RCK_C"/>
</dbReference>
<proteinExistence type="predicted"/>
<dbReference type="EMBL" id="JACBZR010000001">
    <property type="protein sequence ID" value="NYI75608.1"/>
    <property type="molecule type" value="Genomic_DNA"/>
</dbReference>
<dbReference type="GO" id="GO:0006813">
    <property type="term" value="P:potassium ion transport"/>
    <property type="evidence" value="ECO:0007669"/>
    <property type="project" value="InterPro"/>
</dbReference>
<gene>
    <name evidence="3" type="ORF">BJ988_000256</name>
</gene>
<sequence length="226" mass="24166">MARTRLDKNGITRGGVAVLGLGRFGSALALELVDEGEEVLAADLNPRAVQEHAGRLTHVVEADTTSEDAMRGLGLGEFGTVVVSIGTDIEASILTASVAVHLGVRNVWAKAISEPHARILAQIGVDNVVRPEHDMGQRVAHLVRGRMLDYIEFDDGYVFVKTRPPALLHNRSLTGVGVRQTYGVTVVGVKPAGGTFTYTTAETVIRPDDHIVVSGPQDKVEAFARL</sequence>
<dbReference type="PANTHER" id="PTHR43833:SF7">
    <property type="entry name" value="KTR SYSTEM POTASSIUM UPTAKE PROTEIN C"/>
    <property type="match status" value="1"/>
</dbReference>
<keyword evidence="4" id="KW-1185">Reference proteome</keyword>
<dbReference type="SUPFAM" id="SSF51735">
    <property type="entry name" value="NAD(P)-binding Rossmann-fold domains"/>
    <property type="match status" value="1"/>
</dbReference>
<accession>A0A7Z0DHM2</accession>
<organism evidence="3 4">
    <name type="scientific">Nocardioides panzhihuensis</name>
    <dbReference type="NCBI Taxonomy" id="860243"/>
    <lineage>
        <taxon>Bacteria</taxon>
        <taxon>Bacillati</taxon>
        <taxon>Actinomycetota</taxon>
        <taxon>Actinomycetes</taxon>
        <taxon>Propionibacteriales</taxon>
        <taxon>Nocardioidaceae</taxon>
        <taxon>Nocardioides</taxon>
    </lineage>
</organism>
<dbReference type="PANTHER" id="PTHR43833">
    <property type="entry name" value="POTASSIUM CHANNEL PROTEIN 2-RELATED-RELATED"/>
    <property type="match status" value="1"/>
</dbReference>
<dbReference type="PROSITE" id="PS51202">
    <property type="entry name" value="RCK_C"/>
    <property type="match status" value="1"/>
</dbReference>
<dbReference type="Pfam" id="PF02254">
    <property type="entry name" value="TrkA_N"/>
    <property type="match status" value="1"/>
</dbReference>
<evidence type="ECO:0000259" key="1">
    <source>
        <dbReference type="PROSITE" id="PS51201"/>
    </source>
</evidence>
<dbReference type="InterPro" id="IPR003148">
    <property type="entry name" value="RCK_N"/>
</dbReference>
<dbReference type="Proteomes" id="UP000564496">
    <property type="component" value="Unassembled WGS sequence"/>
</dbReference>
<dbReference type="InterPro" id="IPR050721">
    <property type="entry name" value="Trk_Ktr_HKT_K-transport"/>
</dbReference>
<dbReference type="Gene3D" id="3.40.50.720">
    <property type="entry name" value="NAD(P)-binding Rossmann-like Domain"/>
    <property type="match status" value="1"/>
</dbReference>
<dbReference type="Gene3D" id="3.30.70.1450">
    <property type="entry name" value="Regulator of K+ conductance, C-terminal domain"/>
    <property type="match status" value="1"/>
</dbReference>
<comment type="caution">
    <text evidence="3">The sequence shown here is derived from an EMBL/GenBank/DDBJ whole genome shotgun (WGS) entry which is preliminary data.</text>
</comment>
<dbReference type="PROSITE" id="PS51201">
    <property type="entry name" value="RCK_N"/>
    <property type="match status" value="1"/>
</dbReference>
<name>A0A7Z0DHM2_9ACTN</name>